<organism evidence="1 2">
    <name type="scientific">Sphingorhabdus arenilitoris</name>
    <dbReference type="NCBI Taxonomy" id="1490041"/>
    <lineage>
        <taxon>Bacteria</taxon>
        <taxon>Pseudomonadati</taxon>
        <taxon>Pseudomonadota</taxon>
        <taxon>Alphaproteobacteria</taxon>
        <taxon>Sphingomonadales</taxon>
        <taxon>Sphingomonadaceae</taxon>
        <taxon>Sphingorhabdus</taxon>
    </lineage>
</organism>
<accession>A0ABV8RFY3</accession>
<gene>
    <name evidence="1" type="ORF">ACFOWX_07905</name>
</gene>
<protein>
    <submittedName>
        <fullName evidence="1">Uncharacterized protein</fullName>
    </submittedName>
</protein>
<evidence type="ECO:0000313" key="2">
    <source>
        <dbReference type="Proteomes" id="UP001595887"/>
    </source>
</evidence>
<sequence>MLSEIQELRNDAEALVESIRLDWRDLAELPLTQEQRQGIRTHIQWAQEELGGLLAELDALDA</sequence>
<keyword evidence="2" id="KW-1185">Reference proteome</keyword>
<dbReference type="EMBL" id="JBHSDH010000013">
    <property type="protein sequence ID" value="MFC4292337.1"/>
    <property type="molecule type" value="Genomic_DNA"/>
</dbReference>
<dbReference type="RefSeq" id="WP_381422945.1">
    <property type="nucleotide sequence ID" value="NZ_JBHSDH010000013.1"/>
</dbReference>
<name>A0ABV8RFY3_9SPHN</name>
<proteinExistence type="predicted"/>
<comment type="caution">
    <text evidence="1">The sequence shown here is derived from an EMBL/GenBank/DDBJ whole genome shotgun (WGS) entry which is preliminary data.</text>
</comment>
<evidence type="ECO:0000313" key="1">
    <source>
        <dbReference type="EMBL" id="MFC4292337.1"/>
    </source>
</evidence>
<reference evidence="2" key="1">
    <citation type="journal article" date="2019" name="Int. J. Syst. Evol. Microbiol.">
        <title>The Global Catalogue of Microorganisms (GCM) 10K type strain sequencing project: providing services to taxonomists for standard genome sequencing and annotation.</title>
        <authorList>
            <consortium name="The Broad Institute Genomics Platform"/>
            <consortium name="The Broad Institute Genome Sequencing Center for Infectious Disease"/>
            <person name="Wu L."/>
            <person name="Ma J."/>
        </authorList>
    </citation>
    <scope>NUCLEOTIDE SEQUENCE [LARGE SCALE GENOMIC DNA]</scope>
    <source>
        <strain evidence="2">CECT 8531</strain>
    </source>
</reference>
<dbReference type="Proteomes" id="UP001595887">
    <property type="component" value="Unassembled WGS sequence"/>
</dbReference>